<dbReference type="Gene3D" id="3.40.50.2300">
    <property type="match status" value="1"/>
</dbReference>
<dbReference type="SMART" id="SM00448">
    <property type="entry name" value="REC"/>
    <property type="match status" value="1"/>
</dbReference>
<proteinExistence type="predicted"/>
<dbReference type="SMART" id="SM00342">
    <property type="entry name" value="HTH_ARAC"/>
    <property type="match status" value="1"/>
</dbReference>
<evidence type="ECO:0000256" key="4">
    <source>
        <dbReference type="ARBA" id="ARBA00023012"/>
    </source>
</evidence>
<dbReference type="InterPro" id="IPR009057">
    <property type="entry name" value="Homeodomain-like_sf"/>
</dbReference>
<dbReference type="InterPro" id="IPR051552">
    <property type="entry name" value="HptR"/>
</dbReference>
<comment type="caution">
    <text evidence="11">The sequence shown here is derived from an EMBL/GenBank/DDBJ whole genome shotgun (WGS) entry which is preliminary data.</text>
</comment>
<dbReference type="PROSITE" id="PS01124">
    <property type="entry name" value="HTH_ARAC_FAMILY_2"/>
    <property type="match status" value="1"/>
</dbReference>
<organism evidence="11 12">
    <name type="scientific">Cohnella hongkongensis</name>
    <dbReference type="NCBI Taxonomy" id="178337"/>
    <lineage>
        <taxon>Bacteria</taxon>
        <taxon>Bacillati</taxon>
        <taxon>Bacillota</taxon>
        <taxon>Bacilli</taxon>
        <taxon>Bacillales</taxon>
        <taxon>Paenibacillaceae</taxon>
        <taxon>Cohnella</taxon>
    </lineage>
</organism>
<dbReference type="Pfam" id="PF12833">
    <property type="entry name" value="HTH_18"/>
    <property type="match status" value="1"/>
</dbReference>
<dbReference type="SUPFAM" id="SSF52172">
    <property type="entry name" value="CheY-like"/>
    <property type="match status" value="1"/>
</dbReference>
<dbReference type="PROSITE" id="PS00041">
    <property type="entry name" value="HTH_ARAC_FAMILY_1"/>
    <property type="match status" value="1"/>
</dbReference>
<dbReference type="PANTHER" id="PTHR42713:SF3">
    <property type="entry name" value="TRANSCRIPTIONAL REGULATORY PROTEIN HPTR"/>
    <property type="match status" value="1"/>
</dbReference>
<dbReference type="Pfam" id="PF00072">
    <property type="entry name" value="Response_reg"/>
    <property type="match status" value="1"/>
</dbReference>
<keyword evidence="12" id="KW-1185">Reference proteome</keyword>
<evidence type="ECO:0000259" key="9">
    <source>
        <dbReference type="PROSITE" id="PS01124"/>
    </source>
</evidence>
<evidence type="ECO:0000256" key="3">
    <source>
        <dbReference type="ARBA" id="ARBA00022553"/>
    </source>
</evidence>
<gene>
    <name evidence="11" type="ORF">ACFO3S_01400</name>
</gene>
<evidence type="ECO:0000256" key="7">
    <source>
        <dbReference type="ARBA" id="ARBA00023163"/>
    </source>
</evidence>
<keyword evidence="2" id="KW-0963">Cytoplasm</keyword>
<feature type="domain" description="Response regulatory" evidence="10">
    <location>
        <begin position="3"/>
        <end position="120"/>
    </location>
</feature>
<evidence type="ECO:0000256" key="5">
    <source>
        <dbReference type="ARBA" id="ARBA00023015"/>
    </source>
</evidence>
<dbReference type="Gene3D" id="1.10.10.60">
    <property type="entry name" value="Homeodomain-like"/>
    <property type="match status" value="2"/>
</dbReference>
<evidence type="ECO:0000256" key="6">
    <source>
        <dbReference type="ARBA" id="ARBA00023125"/>
    </source>
</evidence>
<dbReference type="PRINTS" id="PR00032">
    <property type="entry name" value="HTHARAC"/>
</dbReference>
<evidence type="ECO:0000313" key="11">
    <source>
        <dbReference type="EMBL" id="MFC4596878.1"/>
    </source>
</evidence>
<dbReference type="PROSITE" id="PS50110">
    <property type="entry name" value="RESPONSE_REGULATORY"/>
    <property type="match status" value="1"/>
</dbReference>
<keyword evidence="5" id="KW-0805">Transcription regulation</keyword>
<feature type="domain" description="HTH araC/xylS-type" evidence="9">
    <location>
        <begin position="294"/>
        <end position="392"/>
    </location>
</feature>
<dbReference type="Proteomes" id="UP001596028">
    <property type="component" value="Unassembled WGS sequence"/>
</dbReference>
<dbReference type="InterPro" id="IPR001789">
    <property type="entry name" value="Sig_transdc_resp-reg_receiver"/>
</dbReference>
<feature type="modified residue" description="4-aspartylphosphate" evidence="8">
    <location>
        <position position="55"/>
    </location>
</feature>
<reference evidence="12" key="1">
    <citation type="journal article" date="2019" name="Int. J. Syst. Evol. Microbiol.">
        <title>The Global Catalogue of Microorganisms (GCM) 10K type strain sequencing project: providing services to taxonomists for standard genome sequencing and annotation.</title>
        <authorList>
            <consortium name="The Broad Institute Genomics Platform"/>
            <consortium name="The Broad Institute Genome Sequencing Center for Infectious Disease"/>
            <person name="Wu L."/>
            <person name="Ma J."/>
        </authorList>
    </citation>
    <scope>NUCLEOTIDE SEQUENCE [LARGE SCALE GENOMIC DNA]</scope>
    <source>
        <strain evidence="12">CCUG 49571</strain>
    </source>
</reference>
<keyword evidence="7" id="KW-0804">Transcription</keyword>
<sequence length="398" mass="45126">MWNLLVVEDETIVRIGLRNMMDWESFGIRWKAEASSGEEALRIIEEEQIHIVITDIRMPVMDGLELAKAIKLKDESVQVIFFSSFDDFSYVQEAVRIGVVDYLHKPTMEEEEIADTLRKAVHNLEELEPAERANPEAGRAQLLRTLLEASPLPDAWESAWQAADLGMLESGFRIVLFRTVGESEGEAKFSRTKLMSVRYFIEEYVAHERGGIVLDRPDNELVWFAPEPLADGGSEPMVEAYVCRMEDALLKLLNVPIAYGYSSVCHRGDEVARAYAEAAASYPVQSGKIGGIVRLAMDYVDAHLLEEISLAKTAESVHVSAGHLSRLFVKEVGESFGEYVTSKKIQYAKRLLRETNRKVYEIAAEIGYTNPHYFSKLFRDMVGVTPLEYRNQREHINK</sequence>
<comment type="subcellular location">
    <subcellularLocation>
        <location evidence="1">Cytoplasm</location>
    </subcellularLocation>
</comment>
<evidence type="ECO:0000256" key="8">
    <source>
        <dbReference type="PROSITE-ProRule" id="PRU00169"/>
    </source>
</evidence>
<protein>
    <submittedName>
        <fullName evidence="11">Response regulator</fullName>
    </submittedName>
</protein>
<name>A0ABV9F6R0_9BACL</name>
<dbReference type="PANTHER" id="PTHR42713">
    <property type="entry name" value="HISTIDINE KINASE-RELATED"/>
    <property type="match status" value="1"/>
</dbReference>
<keyword evidence="6" id="KW-0238">DNA-binding</keyword>
<dbReference type="SUPFAM" id="SSF46689">
    <property type="entry name" value="Homeodomain-like"/>
    <property type="match status" value="2"/>
</dbReference>
<evidence type="ECO:0000256" key="1">
    <source>
        <dbReference type="ARBA" id="ARBA00004496"/>
    </source>
</evidence>
<dbReference type="InterPro" id="IPR020449">
    <property type="entry name" value="Tscrpt_reg_AraC-type_HTH"/>
</dbReference>
<dbReference type="CDD" id="cd17536">
    <property type="entry name" value="REC_YesN-like"/>
    <property type="match status" value="1"/>
</dbReference>
<accession>A0ABV9F6R0</accession>
<evidence type="ECO:0000259" key="10">
    <source>
        <dbReference type="PROSITE" id="PS50110"/>
    </source>
</evidence>
<evidence type="ECO:0000313" key="12">
    <source>
        <dbReference type="Proteomes" id="UP001596028"/>
    </source>
</evidence>
<dbReference type="InterPro" id="IPR011006">
    <property type="entry name" value="CheY-like_superfamily"/>
</dbReference>
<dbReference type="InterPro" id="IPR018060">
    <property type="entry name" value="HTH_AraC"/>
</dbReference>
<dbReference type="RefSeq" id="WP_378091456.1">
    <property type="nucleotide sequence ID" value="NZ_JBHSEP010000001.1"/>
</dbReference>
<dbReference type="EMBL" id="JBHSEP010000001">
    <property type="protein sequence ID" value="MFC4596878.1"/>
    <property type="molecule type" value="Genomic_DNA"/>
</dbReference>
<keyword evidence="4" id="KW-0902">Two-component regulatory system</keyword>
<evidence type="ECO:0000256" key="2">
    <source>
        <dbReference type="ARBA" id="ARBA00022490"/>
    </source>
</evidence>
<dbReference type="InterPro" id="IPR018062">
    <property type="entry name" value="HTH_AraC-typ_CS"/>
</dbReference>
<keyword evidence="3 8" id="KW-0597">Phosphoprotein</keyword>